<reference evidence="1" key="1">
    <citation type="journal article" date="2020" name="Nature">
        <title>Giant virus diversity and host interactions through global metagenomics.</title>
        <authorList>
            <person name="Schulz F."/>
            <person name="Roux S."/>
            <person name="Paez-Espino D."/>
            <person name="Jungbluth S."/>
            <person name="Walsh D.A."/>
            <person name="Denef V.J."/>
            <person name="McMahon K.D."/>
            <person name="Konstantinidis K.T."/>
            <person name="Eloe-Fadrosh E.A."/>
            <person name="Kyrpides N.C."/>
            <person name="Woyke T."/>
        </authorList>
    </citation>
    <scope>NUCLEOTIDE SEQUENCE</scope>
    <source>
        <strain evidence="1">GVMAG-M-3300027804-48</strain>
    </source>
</reference>
<proteinExistence type="predicted"/>
<sequence length="160" mass="19643">MEFDDLRVFIKRNSKIMYSKINYTDEGNIYNYKINANGNIYEFKLINDGETIKMDYNDTIIDNDNDIQLEIFEMLNYKNIEYIDCYIIRKRNETKFEILDMYDDYYDNVEKKLICNRSFKKNDKQIKIKIICQNDEYVMYYNMEEIYGFEEIIQKLDLIL</sequence>
<organism evidence="1">
    <name type="scientific">viral metagenome</name>
    <dbReference type="NCBI Taxonomy" id="1070528"/>
    <lineage>
        <taxon>unclassified sequences</taxon>
        <taxon>metagenomes</taxon>
        <taxon>organismal metagenomes</taxon>
    </lineage>
</organism>
<evidence type="ECO:0000313" key="1">
    <source>
        <dbReference type="EMBL" id="QHU29684.1"/>
    </source>
</evidence>
<dbReference type="EMBL" id="MN740492">
    <property type="protein sequence ID" value="QHU29684.1"/>
    <property type="molecule type" value="Genomic_DNA"/>
</dbReference>
<name>A0A6C0LJF8_9ZZZZ</name>
<protein>
    <submittedName>
        <fullName evidence="1">Uncharacterized protein</fullName>
    </submittedName>
</protein>
<accession>A0A6C0LJF8</accession>
<dbReference type="AlphaFoldDB" id="A0A6C0LJF8"/>